<evidence type="ECO:0000256" key="2">
    <source>
        <dbReference type="SAM" id="SignalP"/>
    </source>
</evidence>
<organism evidence="3 4">
    <name type="scientific">Micromonospora sediminicola</name>
    <dbReference type="NCBI Taxonomy" id="946078"/>
    <lineage>
        <taxon>Bacteria</taxon>
        <taxon>Bacillati</taxon>
        <taxon>Actinomycetota</taxon>
        <taxon>Actinomycetes</taxon>
        <taxon>Micromonosporales</taxon>
        <taxon>Micromonosporaceae</taxon>
        <taxon>Micromonospora</taxon>
    </lineage>
</organism>
<dbReference type="Proteomes" id="UP000199558">
    <property type="component" value="Unassembled WGS sequence"/>
</dbReference>
<proteinExistence type="predicted"/>
<dbReference type="RefSeq" id="WP_176558928.1">
    <property type="nucleotide sequence ID" value="NZ_FLRH01000003.1"/>
</dbReference>
<feature type="compositionally biased region" description="Low complexity" evidence="1">
    <location>
        <begin position="27"/>
        <end position="47"/>
    </location>
</feature>
<keyword evidence="4" id="KW-1185">Reference proteome</keyword>
<dbReference type="EMBL" id="FLRH01000003">
    <property type="protein sequence ID" value="SBT64853.1"/>
    <property type="molecule type" value="Genomic_DNA"/>
</dbReference>
<protein>
    <recommendedName>
        <fullName evidence="5">Lipoprotein</fullName>
    </recommendedName>
</protein>
<evidence type="ECO:0008006" key="5">
    <source>
        <dbReference type="Google" id="ProtNLM"/>
    </source>
</evidence>
<evidence type="ECO:0000313" key="3">
    <source>
        <dbReference type="EMBL" id="SBT64853.1"/>
    </source>
</evidence>
<evidence type="ECO:0000313" key="4">
    <source>
        <dbReference type="Proteomes" id="UP000199558"/>
    </source>
</evidence>
<feature type="signal peptide" evidence="2">
    <location>
        <begin position="1"/>
        <end position="20"/>
    </location>
</feature>
<dbReference type="PROSITE" id="PS51257">
    <property type="entry name" value="PROKAR_LIPOPROTEIN"/>
    <property type="match status" value="1"/>
</dbReference>
<evidence type="ECO:0000256" key="1">
    <source>
        <dbReference type="SAM" id="MobiDB-lite"/>
    </source>
</evidence>
<keyword evidence="2" id="KW-0732">Signal</keyword>
<sequence length="163" mass="15973">MRIFPVVLACVAVTALSACGGEDSSTRADSAATSAAPTPASSTPSAAPTSAAAAATVGEKDLCTSAKKINDEMKAKLVAVMQSSGDTNAELAKILKELGGKVSALVATAGDGPAATALRQFSVEVTKAAAAPDPVTAADNPTMAKAGEDFNAACKAVGVTTVF</sequence>
<dbReference type="AlphaFoldDB" id="A0A1A9B6Y1"/>
<feature type="chain" id="PRO_5039178602" description="Lipoprotein" evidence="2">
    <location>
        <begin position="21"/>
        <end position="163"/>
    </location>
</feature>
<reference evidence="4" key="1">
    <citation type="submission" date="2016-06" db="EMBL/GenBank/DDBJ databases">
        <authorList>
            <person name="Varghese N."/>
            <person name="Submissions Spin"/>
        </authorList>
    </citation>
    <scope>NUCLEOTIDE SEQUENCE [LARGE SCALE GENOMIC DNA]</scope>
    <source>
        <strain evidence="4">DSM 45794</strain>
    </source>
</reference>
<feature type="region of interest" description="Disordered" evidence="1">
    <location>
        <begin position="20"/>
        <end position="47"/>
    </location>
</feature>
<name>A0A1A9B6Y1_9ACTN</name>
<accession>A0A1A9B6Y1</accession>
<gene>
    <name evidence="3" type="ORF">GA0070622_1836</name>
</gene>